<dbReference type="PANTHER" id="PTHR38479:SF2">
    <property type="entry name" value="WINGED HELIX DNA-BINDING DOMAIN-CONTAINING PROTEIN"/>
    <property type="match status" value="1"/>
</dbReference>
<feature type="region of interest" description="Disordered" evidence="1">
    <location>
        <begin position="1"/>
        <end position="48"/>
    </location>
</feature>
<dbReference type="Proteomes" id="UP000694501">
    <property type="component" value="Unassembled WGS sequence"/>
</dbReference>
<comment type="caution">
    <text evidence="2">The sequence shown here is derived from an EMBL/GenBank/DDBJ whole genome shotgun (WGS) entry which is preliminary data.</text>
</comment>
<protein>
    <submittedName>
        <fullName evidence="2">Winged helix DNA-binding domain-containing protein</fullName>
    </submittedName>
</protein>
<dbReference type="AlphaFoldDB" id="A0A949JGN4"/>
<gene>
    <name evidence="2" type="ORF">JGS22_016145</name>
</gene>
<reference evidence="2" key="1">
    <citation type="submission" date="2021-06" db="EMBL/GenBank/DDBJ databases">
        <title>Sequencing of actinobacteria type strains.</title>
        <authorList>
            <person name="Nguyen G.-S."/>
            <person name="Wentzel A."/>
        </authorList>
    </citation>
    <scope>NUCLEOTIDE SEQUENCE</scope>
    <source>
        <strain evidence="2">P38-E01</strain>
    </source>
</reference>
<feature type="compositionally biased region" description="Basic residues" evidence="1">
    <location>
        <begin position="19"/>
        <end position="30"/>
    </location>
</feature>
<dbReference type="RefSeq" id="WP_211041918.1">
    <property type="nucleotide sequence ID" value="NZ_JAELVF020000001.1"/>
</dbReference>
<evidence type="ECO:0000256" key="1">
    <source>
        <dbReference type="SAM" id="MobiDB-lite"/>
    </source>
</evidence>
<evidence type="ECO:0000313" key="2">
    <source>
        <dbReference type="EMBL" id="MBU7599097.1"/>
    </source>
</evidence>
<name>A0A949JGN4_9ACTN</name>
<dbReference type="EMBL" id="JAELVF020000001">
    <property type="protein sequence ID" value="MBU7599097.1"/>
    <property type="molecule type" value="Genomic_DNA"/>
</dbReference>
<dbReference type="GO" id="GO:0003677">
    <property type="term" value="F:DNA binding"/>
    <property type="evidence" value="ECO:0007669"/>
    <property type="project" value="UniProtKB-KW"/>
</dbReference>
<keyword evidence="2" id="KW-0238">DNA-binding</keyword>
<sequence>MAGRERAPTAQAPAAGGRAGHRFLGRRRGRRSDLRGTRAGSERGRTLTGAAATRALARGQAGNHPVLLVDGEVAGVWHHRRSGRRLQLAVEPLGRLPGSVRSAVEKQAERVAVALEATALDFRIGEITVGPHAQGAGFRGRYGHDARLPVGGAKLRWARGSSKGIP</sequence>
<dbReference type="Pfam" id="PF06224">
    <property type="entry name" value="AlkZ-like"/>
    <property type="match status" value="1"/>
</dbReference>
<proteinExistence type="predicted"/>
<accession>A0A949JGN4</accession>
<feature type="compositionally biased region" description="Basic and acidic residues" evidence="1">
    <location>
        <begin position="31"/>
        <end position="45"/>
    </location>
</feature>
<dbReference type="PANTHER" id="PTHR38479">
    <property type="entry name" value="LMO0824 PROTEIN"/>
    <property type="match status" value="1"/>
</dbReference>
<evidence type="ECO:0000313" key="3">
    <source>
        <dbReference type="Proteomes" id="UP000694501"/>
    </source>
</evidence>
<organism evidence="2 3">
    <name type="scientific">Streptomyces tardus</name>
    <dbReference type="NCBI Taxonomy" id="2780544"/>
    <lineage>
        <taxon>Bacteria</taxon>
        <taxon>Bacillati</taxon>
        <taxon>Actinomycetota</taxon>
        <taxon>Actinomycetes</taxon>
        <taxon>Kitasatosporales</taxon>
        <taxon>Streptomycetaceae</taxon>
        <taxon>Streptomyces</taxon>
    </lineage>
</organism>
<keyword evidence="3" id="KW-1185">Reference proteome</keyword>
<dbReference type="InterPro" id="IPR009351">
    <property type="entry name" value="AlkZ-like"/>
</dbReference>